<organism evidence="1 2">
    <name type="scientific">Paenibacillus eucommiae</name>
    <dbReference type="NCBI Taxonomy" id="1355755"/>
    <lineage>
        <taxon>Bacteria</taxon>
        <taxon>Bacillati</taxon>
        <taxon>Bacillota</taxon>
        <taxon>Bacilli</taxon>
        <taxon>Bacillales</taxon>
        <taxon>Paenibacillaceae</taxon>
        <taxon>Paenibacillus</taxon>
    </lineage>
</organism>
<name>A0ABS4J503_9BACL</name>
<dbReference type="EMBL" id="JAGGLB010000029">
    <property type="protein sequence ID" value="MBP1994913.1"/>
    <property type="molecule type" value="Genomic_DNA"/>
</dbReference>
<dbReference type="RefSeq" id="WP_209976739.1">
    <property type="nucleotide sequence ID" value="NZ_JAGGLB010000029.1"/>
</dbReference>
<reference evidence="1 2" key="1">
    <citation type="submission" date="2021-03" db="EMBL/GenBank/DDBJ databases">
        <title>Genomic Encyclopedia of Type Strains, Phase IV (KMG-IV): sequencing the most valuable type-strain genomes for metagenomic binning, comparative biology and taxonomic classification.</title>
        <authorList>
            <person name="Goeker M."/>
        </authorList>
    </citation>
    <scope>NUCLEOTIDE SEQUENCE [LARGE SCALE GENOMIC DNA]</scope>
    <source>
        <strain evidence="1 2">DSM 26048</strain>
    </source>
</reference>
<evidence type="ECO:0008006" key="3">
    <source>
        <dbReference type="Google" id="ProtNLM"/>
    </source>
</evidence>
<evidence type="ECO:0000313" key="1">
    <source>
        <dbReference type="EMBL" id="MBP1994913.1"/>
    </source>
</evidence>
<protein>
    <recommendedName>
        <fullName evidence="3">Transposase</fullName>
    </recommendedName>
</protein>
<accession>A0ABS4J503</accession>
<comment type="caution">
    <text evidence="1">The sequence shown here is derived from an EMBL/GenBank/DDBJ whole genome shotgun (WGS) entry which is preliminary data.</text>
</comment>
<proteinExistence type="predicted"/>
<gene>
    <name evidence="1" type="ORF">J2Z66_006554</name>
</gene>
<evidence type="ECO:0000313" key="2">
    <source>
        <dbReference type="Proteomes" id="UP001519287"/>
    </source>
</evidence>
<dbReference type="Proteomes" id="UP001519287">
    <property type="component" value="Unassembled WGS sequence"/>
</dbReference>
<keyword evidence="2" id="KW-1185">Reference proteome</keyword>
<sequence length="149" mass="17868">MEPIQHIATLLTPEVDKSSETVVWEMKALLAWVKQTYTKESDVLMVDNLFCYSKGFWKGLFTCYDHYYIPRTNNGLEQFFRQTKACHRRITDLRNWNTYIIRNGEMIVLVNDALRQEHLISRLRSISYDAYKVRKIKWDQRLSSVIQRK</sequence>